<organism evidence="1 2">
    <name type="scientific">Thalassobellus suaedae</name>
    <dbReference type="NCBI Taxonomy" id="3074124"/>
    <lineage>
        <taxon>Bacteria</taxon>
        <taxon>Pseudomonadati</taxon>
        <taxon>Bacteroidota</taxon>
        <taxon>Flavobacteriia</taxon>
        <taxon>Flavobacteriales</taxon>
        <taxon>Flavobacteriaceae</taxon>
        <taxon>Thalassobellus</taxon>
    </lineage>
</organism>
<reference evidence="1 2" key="1">
    <citation type="submission" date="2023-09" db="EMBL/GenBank/DDBJ databases">
        <title>Thalassobella suaedae gen. nov., sp. nov., a marine bacterium of the family Flavobacteriaceae isolated from a halophyte Suaeda japonica.</title>
        <authorList>
            <person name="Lee S.Y."/>
            <person name="Hwang C.Y."/>
        </authorList>
    </citation>
    <scope>NUCLEOTIDE SEQUENCE [LARGE SCALE GENOMIC DNA]</scope>
    <source>
        <strain evidence="1 2">HL-DH10</strain>
    </source>
</reference>
<dbReference type="RefSeq" id="WP_415861160.1">
    <property type="nucleotide sequence ID" value="NZ_CP134536.1"/>
</dbReference>
<dbReference type="EMBL" id="CP134536">
    <property type="protein sequence ID" value="WNH11184.1"/>
    <property type="molecule type" value="Genomic_DNA"/>
</dbReference>
<keyword evidence="2" id="KW-1185">Reference proteome</keyword>
<gene>
    <name evidence="1" type="ORF">RHP49_09645</name>
</gene>
<proteinExistence type="predicted"/>
<evidence type="ECO:0000313" key="2">
    <source>
        <dbReference type="Proteomes" id="UP001303407"/>
    </source>
</evidence>
<name>A0ABY9XYY5_9FLAO</name>
<sequence length="45" mass="4938">MLFNAVEDATLEKDKLFLVEDSSGDKFDQIQNFGGKTWGAGTADK</sequence>
<protein>
    <submittedName>
        <fullName evidence="1">Uncharacterized protein</fullName>
    </submittedName>
</protein>
<accession>A0ABY9XYY5</accession>
<dbReference type="Proteomes" id="UP001303407">
    <property type="component" value="Chromosome"/>
</dbReference>
<evidence type="ECO:0000313" key="1">
    <source>
        <dbReference type="EMBL" id="WNH11184.1"/>
    </source>
</evidence>